<feature type="signal peptide" evidence="6">
    <location>
        <begin position="1"/>
        <end position="20"/>
    </location>
</feature>
<dbReference type="RefSeq" id="WP_167229950.1">
    <property type="nucleotide sequence ID" value="NZ_JAAQPH010000026.1"/>
</dbReference>
<dbReference type="PROSITE" id="PS51257">
    <property type="entry name" value="PROKAR_LIPOPROTEIN"/>
    <property type="match status" value="1"/>
</dbReference>
<keyword evidence="3" id="KW-0472">Membrane</keyword>
<evidence type="ECO:0000313" key="8">
    <source>
        <dbReference type="Proteomes" id="UP000761264"/>
    </source>
</evidence>
<dbReference type="InterPro" id="IPR005534">
    <property type="entry name" value="Curli_assmbl/transp-comp_CsgG"/>
</dbReference>
<evidence type="ECO:0000256" key="1">
    <source>
        <dbReference type="ARBA" id="ARBA00022475"/>
    </source>
</evidence>
<reference evidence="7" key="1">
    <citation type="submission" date="2020-03" db="EMBL/GenBank/DDBJ databases">
        <title>Genome of Pelagibius litoralis DSM 21314T.</title>
        <authorList>
            <person name="Wang G."/>
        </authorList>
    </citation>
    <scope>NUCLEOTIDE SEQUENCE</scope>
    <source>
        <strain evidence="7">DSM 21314</strain>
    </source>
</reference>
<dbReference type="Proteomes" id="UP000761264">
    <property type="component" value="Unassembled WGS sequence"/>
</dbReference>
<feature type="chain" id="PRO_5037282942" evidence="6">
    <location>
        <begin position="21"/>
        <end position="276"/>
    </location>
</feature>
<sequence length="276" mass="29742">MRAKACAYVVSAAMALSACAGPPFPDTGVAPVFSFPVTSNHTPYSQCLSGLAQSEGANLPVFSVGEVADKTGQVNYDDNGHALSQGVSEMVISALWKTRKARLIERLDLRIPLAEMKLSEQGRLGRGLSEYELPASDFIVVGALTELNYNITSGGARLFVNGIGGGGRTVVINVALDLRVVNARNFSVAYATSLQKQIYGFEVEANVFRFFGNTLIEFDAGMIRNEPLQLGVRSVVEMGVYLLMTDFLGLPAIQGCDLVETDHFAGYLKEIEDESE</sequence>
<dbReference type="Gene3D" id="3.40.50.10610">
    <property type="entry name" value="ABC-type transport auxiliary lipoprotein component"/>
    <property type="match status" value="2"/>
</dbReference>
<evidence type="ECO:0000256" key="5">
    <source>
        <dbReference type="ARBA" id="ARBA00023288"/>
    </source>
</evidence>
<keyword evidence="4" id="KW-0564">Palmitate</keyword>
<keyword evidence="8" id="KW-1185">Reference proteome</keyword>
<protein>
    <submittedName>
        <fullName evidence="7">Curli production assembly/transport component CsgG</fullName>
    </submittedName>
</protein>
<keyword evidence="5" id="KW-0449">Lipoprotein</keyword>
<keyword evidence="2 6" id="KW-0732">Signal</keyword>
<dbReference type="PANTHER" id="PTHR41164:SF1">
    <property type="entry name" value="CURLI PRODUCTION ASSEMBLY_TRANSPORT COMPONENT CSGG"/>
    <property type="match status" value="1"/>
</dbReference>
<dbReference type="EMBL" id="JAAQPH010000026">
    <property type="protein sequence ID" value="NIA71787.1"/>
    <property type="molecule type" value="Genomic_DNA"/>
</dbReference>
<dbReference type="AlphaFoldDB" id="A0A967KCP1"/>
<comment type="caution">
    <text evidence="7">The sequence shown here is derived from an EMBL/GenBank/DDBJ whole genome shotgun (WGS) entry which is preliminary data.</text>
</comment>
<gene>
    <name evidence="7" type="ORF">HBA54_24635</name>
</gene>
<keyword evidence="1" id="KW-1003">Cell membrane</keyword>
<evidence type="ECO:0000256" key="2">
    <source>
        <dbReference type="ARBA" id="ARBA00022729"/>
    </source>
</evidence>
<evidence type="ECO:0000256" key="4">
    <source>
        <dbReference type="ARBA" id="ARBA00023139"/>
    </source>
</evidence>
<accession>A0A967KCP1</accession>
<dbReference type="GO" id="GO:0030288">
    <property type="term" value="C:outer membrane-bounded periplasmic space"/>
    <property type="evidence" value="ECO:0007669"/>
    <property type="project" value="InterPro"/>
</dbReference>
<evidence type="ECO:0000313" key="7">
    <source>
        <dbReference type="EMBL" id="NIA71787.1"/>
    </source>
</evidence>
<proteinExistence type="predicted"/>
<evidence type="ECO:0000256" key="6">
    <source>
        <dbReference type="SAM" id="SignalP"/>
    </source>
</evidence>
<dbReference type="Pfam" id="PF03783">
    <property type="entry name" value="CsgG"/>
    <property type="match status" value="1"/>
</dbReference>
<organism evidence="7 8">
    <name type="scientific">Pelagibius litoralis</name>
    <dbReference type="NCBI Taxonomy" id="374515"/>
    <lineage>
        <taxon>Bacteria</taxon>
        <taxon>Pseudomonadati</taxon>
        <taxon>Pseudomonadota</taxon>
        <taxon>Alphaproteobacteria</taxon>
        <taxon>Rhodospirillales</taxon>
        <taxon>Rhodovibrionaceae</taxon>
        <taxon>Pelagibius</taxon>
    </lineage>
</organism>
<dbReference type="PANTHER" id="PTHR41164">
    <property type="entry name" value="CURLI PRODUCTION ASSEMBLY/TRANSPORT COMPONENT CSGG"/>
    <property type="match status" value="1"/>
</dbReference>
<evidence type="ECO:0000256" key="3">
    <source>
        <dbReference type="ARBA" id="ARBA00023136"/>
    </source>
</evidence>
<name>A0A967KCP1_9PROT</name>